<dbReference type="PANTHER" id="PTHR43273:SF3">
    <property type="entry name" value="ANAEROBIC SULFATASE-MATURATING ENZYME HOMOLOG ASLB-RELATED"/>
    <property type="match status" value="1"/>
</dbReference>
<accession>A0A3N2S6C6</accession>
<dbReference type="InterPro" id="IPR023867">
    <property type="entry name" value="Sulphatase_maturase_rSAM"/>
</dbReference>
<organism evidence="1 2">
    <name type="scientific">Kluyvera ascorbata</name>
    <dbReference type="NCBI Taxonomy" id="51288"/>
    <lineage>
        <taxon>Bacteria</taxon>
        <taxon>Pseudomonadati</taxon>
        <taxon>Pseudomonadota</taxon>
        <taxon>Gammaproteobacteria</taxon>
        <taxon>Enterobacterales</taxon>
        <taxon>Enterobacteriaceae</taxon>
        <taxon>Kluyvera</taxon>
    </lineage>
</organism>
<evidence type="ECO:0000313" key="2">
    <source>
        <dbReference type="Proteomes" id="UP000268051"/>
    </source>
</evidence>
<dbReference type="PANTHER" id="PTHR43273">
    <property type="entry name" value="ANAEROBIC SULFATASE-MATURATING ENZYME HOMOLOG ASLB-RELATED"/>
    <property type="match status" value="1"/>
</dbReference>
<dbReference type="AlphaFoldDB" id="A0A3N2S6C6"/>
<reference evidence="1 2" key="1">
    <citation type="submission" date="2018-10" db="EMBL/GenBank/DDBJ databases">
        <title>Horizontal transference of carbapenem resistance between Klebsiella pneumoniae and Kluyvera ascorbata during abdominal infection: a case report.</title>
        <authorList>
            <person name="Raro O.H.F."/>
            <person name="Lima-Morales D."/>
            <person name="Barth A.L."/>
            <person name="Paim T.G.S."/>
            <person name="Mott M.P."/>
            <person name="Riche C.V.W."/>
            <person name="Teixeira U.F."/>
            <person name="Waechter F."/>
            <person name="Dias C.A.G."/>
        </authorList>
    </citation>
    <scope>NUCLEOTIDE SEQUENCE [LARGE SCALE GENOMIC DNA]</scope>
    <source>
        <strain evidence="1 2">OT2</strain>
    </source>
</reference>
<gene>
    <name evidence="1" type="ORF">EB837_08910</name>
</gene>
<dbReference type="InterPro" id="IPR013785">
    <property type="entry name" value="Aldolase_TIM"/>
</dbReference>
<name>A0A3N2S6C6_9ENTR</name>
<dbReference type="OrthoDB" id="6581528at2"/>
<evidence type="ECO:0000313" key="1">
    <source>
        <dbReference type="EMBL" id="ROU15236.1"/>
    </source>
</evidence>
<dbReference type="Gene3D" id="3.20.20.70">
    <property type="entry name" value="Aldolase class I"/>
    <property type="match status" value="2"/>
</dbReference>
<dbReference type="EMBL" id="RHFN01000007">
    <property type="protein sequence ID" value="ROU15236.1"/>
    <property type="molecule type" value="Genomic_DNA"/>
</dbReference>
<protein>
    <submittedName>
        <fullName evidence="1">Radical SAM protein</fullName>
    </submittedName>
</protein>
<proteinExistence type="predicted"/>
<dbReference type="GO" id="GO:0016491">
    <property type="term" value="F:oxidoreductase activity"/>
    <property type="evidence" value="ECO:0007669"/>
    <property type="project" value="InterPro"/>
</dbReference>
<comment type="caution">
    <text evidence="1">The sequence shown here is derived from an EMBL/GenBank/DDBJ whole genome shotgun (WGS) entry which is preliminary data.</text>
</comment>
<dbReference type="RefSeq" id="WP_123650979.1">
    <property type="nucleotide sequence ID" value="NZ_RHFN01000007.1"/>
</dbReference>
<sequence length="172" mass="19735">MTGRHVKAAIAHSMVSRQNCLQPQRWYREFRQTGMTSVQLIPQIERDESGNLSAGSVQPEEWGAFLCAVFDLWVREDISAIQIHLFESTLAIWRGYSPQIASNMDNACGECSVQRFCHGTCPESTYSEDKNVLCEGYYRFFTYSAPYMKAMRDLLKQRRSPRELMAMLSQAS</sequence>
<dbReference type="Proteomes" id="UP000268051">
    <property type="component" value="Unassembled WGS sequence"/>
</dbReference>